<gene>
    <name evidence="2" type="ORF">GALL_51230</name>
</gene>
<dbReference type="AlphaFoldDB" id="A0A1J5SZH7"/>
<organism evidence="2">
    <name type="scientific">mine drainage metagenome</name>
    <dbReference type="NCBI Taxonomy" id="410659"/>
    <lineage>
        <taxon>unclassified sequences</taxon>
        <taxon>metagenomes</taxon>
        <taxon>ecological metagenomes</taxon>
    </lineage>
</organism>
<proteinExistence type="predicted"/>
<name>A0A1J5SZH7_9ZZZZ</name>
<evidence type="ECO:0000256" key="1">
    <source>
        <dbReference type="SAM" id="Phobius"/>
    </source>
</evidence>
<feature type="transmembrane region" description="Helical" evidence="1">
    <location>
        <begin position="71"/>
        <end position="90"/>
    </location>
</feature>
<sequence>MTLRILKALWIAISLFVLFVTMYGFDGKPNSDIGELFAWSMLAISFPSSLLVSLIHVALYDGLSITVETSYLSLSIDWLCFFFLGYFQWFKITPYLISKLKWLKLKNG</sequence>
<keyword evidence="1" id="KW-0812">Transmembrane</keyword>
<comment type="caution">
    <text evidence="2">The sequence shown here is derived from an EMBL/GenBank/DDBJ whole genome shotgun (WGS) entry which is preliminary data.</text>
</comment>
<evidence type="ECO:0000313" key="2">
    <source>
        <dbReference type="EMBL" id="OIR13986.1"/>
    </source>
</evidence>
<keyword evidence="1" id="KW-1133">Transmembrane helix</keyword>
<protein>
    <submittedName>
        <fullName evidence="2">Uncharacterized protein</fullName>
    </submittedName>
</protein>
<dbReference type="EMBL" id="MLJW01000013">
    <property type="protein sequence ID" value="OIR13986.1"/>
    <property type="molecule type" value="Genomic_DNA"/>
</dbReference>
<keyword evidence="1" id="KW-0472">Membrane</keyword>
<accession>A0A1J5SZH7</accession>
<feature type="transmembrane region" description="Helical" evidence="1">
    <location>
        <begin position="37"/>
        <end position="59"/>
    </location>
</feature>
<feature type="transmembrane region" description="Helical" evidence="1">
    <location>
        <begin position="7"/>
        <end position="25"/>
    </location>
</feature>
<reference evidence="2" key="1">
    <citation type="submission" date="2016-10" db="EMBL/GenBank/DDBJ databases">
        <title>Sequence of Gallionella enrichment culture.</title>
        <authorList>
            <person name="Poehlein A."/>
            <person name="Muehling M."/>
            <person name="Daniel R."/>
        </authorList>
    </citation>
    <scope>NUCLEOTIDE SEQUENCE</scope>
</reference>